<evidence type="ECO:0000313" key="3">
    <source>
        <dbReference type="Proteomes" id="UP000198901"/>
    </source>
</evidence>
<organism evidence="2 3">
    <name type="scientific">Siphonobacter aquaeclarae</name>
    <dbReference type="NCBI Taxonomy" id="563176"/>
    <lineage>
        <taxon>Bacteria</taxon>
        <taxon>Pseudomonadati</taxon>
        <taxon>Bacteroidota</taxon>
        <taxon>Cytophagia</taxon>
        <taxon>Cytophagales</taxon>
        <taxon>Cytophagaceae</taxon>
        <taxon>Siphonobacter</taxon>
    </lineage>
</organism>
<dbReference type="EMBL" id="FNGS01000007">
    <property type="protein sequence ID" value="SDM55955.1"/>
    <property type="molecule type" value="Genomic_DNA"/>
</dbReference>
<keyword evidence="3" id="KW-1185">Reference proteome</keyword>
<protein>
    <submittedName>
        <fullName evidence="2">Uncharacterized protein</fullName>
    </submittedName>
</protein>
<evidence type="ECO:0000313" key="2">
    <source>
        <dbReference type="EMBL" id="SDM55955.1"/>
    </source>
</evidence>
<evidence type="ECO:0000256" key="1">
    <source>
        <dbReference type="SAM" id="MobiDB-lite"/>
    </source>
</evidence>
<dbReference type="RefSeq" id="WP_093205703.1">
    <property type="nucleotide sequence ID" value="NZ_FNGS01000007.1"/>
</dbReference>
<dbReference type="AlphaFoldDB" id="A0A1G9U8U9"/>
<reference evidence="2 3" key="1">
    <citation type="submission" date="2016-10" db="EMBL/GenBank/DDBJ databases">
        <authorList>
            <person name="de Groot N.N."/>
        </authorList>
    </citation>
    <scope>NUCLEOTIDE SEQUENCE [LARGE SCALE GENOMIC DNA]</scope>
    <source>
        <strain evidence="2 3">DSM 21668</strain>
    </source>
</reference>
<dbReference type="Proteomes" id="UP000198901">
    <property type="component" value="Unassembled WGS sequence"/>
</dbReference>
<name>A0A1G9U8U9_9BACT</name>
<dbReference type="STRING" id="563176.SAMN04488090_3709"/>
<feature type="region of interest" description="Disordered" evidence="1">
    <location>
        <begin position="40"/>
        <end position="62"/>
    </location>
</feature>
<gene>
    <name evidence="2" type="ORF">SAMN04488090_3709</name>
</gene>
<accession>A0A1G9U8U9</accession>
<proteinExistence type="predicted"/>
<sequence>MAIKGSEFHVVLGNMKLSRESEQRISSAIQKAVLSELAAYKPNPDDPGNPFGPRVPGGGGPHPHIILRPEWLGIIMHRLEGIRELEGVAKELEKVGQQRFLG</sequence>